<protein>
    <submittedName>
        <fullName evidence="1">Uncharacterized protein</fullName>
    </submittedName>
</protein>
<comment type="caution">
    <text evidence="1">The sequence shown here is derived from an EMBL/GenBank/DDBJ whole genome shotgun (WGS) entry which is preliminary data.</text>
</comment>
<name>A0A552IKL7_9CHRO</name>
<dbReference type="Proteomes" id="UP000319191">
    <property type="component" value="Unassembled WGS sequence"/>
</dbReference>
<evidence type="ECO:0000313" key="1">
    <source>
        <dbReference type="EMBL" id="TRU84014.1"/>
    </source>
</evidence>
<sequence>MVRSPKIERWSSRSHFRERTLQYRRSHSQLQLICFNPQFQSMGMVRSPKSIAGSVGATLGNAPYKLGDRTISTNGFLGFNFCRVEVKLTVKLDSRYLVIGFWLYIRNFCQNCLIFRSITPFRPLY</sequence>
<proteinExistence type="predicted"/>
<dbReference type="AlphaFoldDB" id="A0A552IKL7"/>
<evidence type="ECO:0000313" key="2">
    <source>
        <dbReference type="Proteomes" id="UP000319191"/>
    </source>
</evidence>
<gene>
    <name evidence="1" type="ORF">EWV54_18725</name>
</gene>
<accession>A0A552IKL7</accession>
<reference evidence="1 2" key="1">
    <citation type="submission" date="2019-01" db="EMBL/GenBank/DDBJ databases">
        <title>Coherence of Microcystis species and biogeography revealed through population genomics.</title>
        <authorList>
            <person name="Perez-Carrascal O.M."/>
            <person name="Terrat Y."/>
            <person name="Giani A."/>
            <person name="Fortin N."/>
            <person name="Tromas N."/>
            <person name="Shapiro B.J."/>
        </authorList>
    </citation>
    <scope>NUCLEOTIDE SEQUENCE [LARGE SCALE GENOMIC DNA]</scope>
    <source>
        <strain evidence="1">Mn_MB_F_20050700_S1D</strain>
    </source>
</reference>
<organism evidence="1 2">
    <name type="scientific">Microcystis novacekii Mn_MB_F_20050700_S1D</name>
    <dbReference type="NCBI Taxonomy" id="2486266"/>
    <lineage>
        <taxon>Bacteria</taxon>
        <taxon>Bacillati</taxon>
        <taxon>Cyanobacteriota</taxon>
        <taxon>Cyanophyceae</taxon>
        <taxon>Oscillatoriophycideae</taxon>
        <taxon>Chroococcales</taxon>
        <taxon>Microcystaceae</taxon>
        <taxon>Microcystis</taxon>
    </lineage>
</organism>
<dbReference type="EMBL" id="SFAV01000266">
    <property type="protein sequence ID" value="TRU84014.1"/>
    <property type="molecule type" value="Genomic_DNA"/>
</dbReference>